<accession>A0A5A7NLG9</accession>
<dbReference type="Pfam" id="PF00437">
    <property type="entry name" value="T2SSE"/>
    <property type="match status" value="1"/>
</dbReference>
<gene>
    <name evidence="4" type="ORF">NCCP1664_01170</name>
</gene>
<evidence type="ECO:0000259" key="3">
    <source>
        <dbReference type="Pfam" id="PF00437"/>
    </source>
</evidence>
<proteinExistence type="inferred from homology"/>
<reference evidence="4 5" key="1">
    <citation type="submission" date="2019-09" db="EMBL/GenBank/DDBJ databases">
        <title>Arthrobacter zafarii sp. nov., a moderately thermotolerant and halotolerant actinobacterium isolated from Cholistan desert soil of Pakistan.</title>
        <authorList>
            <person name="Amin A."/>
            <person name="Ahmed I."/>
            <person name="Khalid N."/>
            <person name="Schumann P."/>
            <person name="Busse H.J."/>
            <person name="Khan I.U."/>
            <person name="Li S."/>
            <person name="Li W.J."/>
        </authorList>
    </citation>
    <scope>NUCLEOTIDE SEQUENCE [LARGE SCALE GENOMIC DNA]</scope>
    <source>
        <strain evidence="4 5">NCCP-1664</strain>
    </source>
</reference>
<comment type="similarity">
    <text evidence="1">Belongs to the GSP E family.</text>
</comment>
<dbReference type="Proteomes" id="UP000325307">
    <property type="component" value="Unassembled WGS sequence"/>
</dbReference>
<dbReference type="PANTHER" id="PTHR30486">
    <property type="entry name" value="TWITCHING MOTILITY PROTEIN PILT"/>
    <property type="match status" value="1"/>
</dbReference>
<dbReference type="InterPro" id="IPR001482">
    <property type="entry name" value="T2SS/T4SS_dom"/>
</dbReference>
<dbReference type="CDD" id="cd01130">
    <property type="entry name" value="VirB11-like_ATPase"/>
    <property type="match status" value="1"/>
</dbReference>
<comment type="caution">
    <text evidence="4">The sequence shown here is derived from an EMBL/GenBank/DDBJ whole genome shotgun (WGS) entry which is preliminary data.</text>
</comment>
<dbReference type="InterPro" id="IPR050921">
    <property type="entry name" value="T4SS_GSP_E_ATPase"/>
</dbReference>
<dbReference type="SUPFAM" id="SSF52540">
    <property type="entry name" value="P-loop containing nucleoside triphosphate hydrolases"/>
    <property type="match status" value="1"/>
</dbReference>
<feature type="region of interest" description="Disordered" evidence="2">
    <location>
        <begin position="1"/>
        <end position="39"/>
    </location>
</feature>
<evidence type="ECO:0000313" key="4">
    <source>
        <dbReference type="EMBL" id="GER21620.1"/>
    </source>
</evidence>
<name>A0A5A7NLG9_9MICC</name>
<dbReference type="PANTHER" id="PTHR30486:SF15">
    <property type="entry name" value="TYPE II_IV SECRETION SYSTEM ATPASE"/>
    <property type="match status" value="1"/>
</dbReference>
<evidence type="ECO:0000313" key="5">
    <source>
        <dbReference type="Proteomes" id="UP000325307"/>
    </source>
</evidence>
<dbReference type="Gene3D" id="3.40.50.300">
    <property type="entry name" value="P-loop containing nucleotide triphosphate hydrolases"/>
    <property type="match status" value="1"/>
</dbReference>
<feature type="domain" description="Bacterial type II secretion system protein E" evidence="3">
    <location>
        <begin position="201"/>
        <end position="482"/>
    </location>
</feature>
<organism evidence="4 5">
    <name type="scientific">Zafaria cholistanensis</name>
    <dbReference type="NCBI Taxonomy" id="1682741"/>
    <lineage>
        <taxon>Bacteria</taxon>
        <taxon>Bacillati</taxon>
        <taxon>Actinomycetota</taxon>
        <taxon>Actinomycetes</taxon>
        <taxon>Micrococcales</taxon>
        <taxon>Micrococcaceae</taxon>
        <taxon>Zafaria</taxon>
    </lineage>
</organism>
<dbReference type="AlphaFoldDB" id="A0A5A7NLG9"/>
<feature type="compositionally biased region" description="Low complexity" evidence="2">
    <location>
        <begin position="27"/>
        <end position="39"/>
    </location>
</feature>
<dbReference type="Gene3D" id="3.30.450.380">
    <property type="match status" value="1"/>
</dbReference>
<keyword evidence="5" id="KW-1185">Reference proteome</keyword>
<evidence type="ECO:0000256" key="1">
    <source>
        <dbReference type="ARBA" id="ARBA00006611"/>
    </source>
</evidence>
<protein>
    <submittedName>
        <fullName evidence="4">Type II secretion system protein E</fullName>
    </submittedName>
</protein>
<dbReference type="InterPro" id="IPR027417">
    <property type="entry name" value="P-loop_NTPase"/>
</dbReference>
<sequence length="562" mass="60418">MNLAERLNQLREEREAREGLATGGPRAGAPGPAVPELAVPEPIVPEPAVPEAAALPFQPAFPVQPVFAQSAFPVQPVPAGVEAAPAAVPGSSWDAGEAGGPAPAAPQELRGLAAKLASRGAASQPVPPQEKVDALGGLKARAGEALYGRLGSRLTDTSLTEEAVRQLARDELSEVIDQEQVPLSPEERRRLIREIADEVLGLGPIQRLLDDEDITEIMVNGADRIYVERGGQLTLSEATFSSEEQLRRVIERIVSRVGRRIDESSPLVDARLEDGSRVNAIIPPLAVSGATLTIRKFSKSPYTVRNLIDFGTLSPDMAHLLDACVKARLNIIVAGGTGTGKTTLLNVLSGFIPSDERIITIEDAVELQLQQEHVVRLESRPANIEGKGAVTIRELVRNSLRMRPDRIVVGEVRGGETLDMLQAMNTGHDGSISTVHANTPRDAIARLETLVLMAGMDLPLRAVREQIASAVDLIVQLTRLRDGTRRVTHITEVQGMEGDIVTLQDAFLFDYSAGIDPNGRFLGRPQATGVRPRFLDRFQDMGIVLPPGVFGNPRTPAATGRR</sequence>
<dbReference type="GO" id="GO:0016887">
    <property type="term" value="F:ATP hydrolysis activity"/>
    <property type="evidence" value="ECO:0007669"/>
    <property type="project" value="InterPro"/>
</dbReference>
<dbReference type="EMBL" id="BKDJ01000001">
    <property type="protein sequence ID" value="GER21620.1"/>
    <property type="molecule type" value="Genomic_DNA"/>
</dbReference>
<feature type="compositionally biased region" description="Basic and acidic residues" evidence="2">
    <location>
        <begin position="8"/>
        <end position="18"/>
    </location>
</feature>
<evidence type="ECO:0000256" key="2">
    <source>
        <dbReference type="SAM" id="MobiDB-lite"/>
    </source>
</evidence>